<evidence type="ECO:0000313" key="2">
    <source>
        <dbReference type="Proteomes" id="UP000636800"/>
    </source>
</evidence>
<dbReference type="GO" id="GO:0006511">
    <property type="term" value="P:ubiquitin-dependent protein catabolic process"/>
    <property type="evidence" value="ECO:0007669"/>
    <property type="project" value="TreeGrafter"/>
</dbReference>
<proteinExistence type="predicted"/>
<dbReference type="EMBL" id="JADCNL010000002">
    <property type="protein sequence ID" value="KAG0491980.1"/>
    <property type="molecule type" value="Genomic_DNA"/>
</dbReference>
<sequence>MDMQRTSFARVCIKVHLIEGIIDEVEGRIHISWVQPGVLGIPQIKSLRDRFDGWLGKVKAALSSVEAETPDLMVE</sequence>
<reference evidence="1 2" key="1">
    <citation type="journal article" date="2020" name="Nat. Food">
        <title>A phased Vanilla planifolia genome enables genetic improvement of flavour and production.</title>
        <authorList>
            <person name="Hasing T."/>
            <person name="Tang H."/>
            <person name="Brym M."/>
            <person name="Khazi F."/>
            <person name="Huang T."/>
            <person name="Chambers A.H."/>
        </authorList>
    </citation>
    <scope>NUCLEOTIDE SEQUENCE [LARGE SCALE GENOMIC DNA]</scope>
    <source>
        <tissue evidence="1">Leaf</tissue>
    </source>
</reference>
<dbReference type="PANTHER" id="PTHR10539">
    <property type="entry name" value="26S PROTEASOME NON-ATPASE REGULATORY SUBUNIT 13"/>
    <property type="match status" value="1"/>
</dbReference>
<comment type="caution">
    <text evidence="1">The sequence shown here is derived from an EMBL/GenBank/DDBJ whole genome shotgun (WGS) entry which is preliminary data.</text>
</comment>
<dbReference type="InterPro" id="IPR035298">
    <property type="entry name" value="PSMD13"/>
</dbReference>
<protein>
    <submittedName>
        <fullName evidence="1">Uncharacterized protein</fullName>
    </submittedName>
</protein>
<organism evidence="1 2">
    <name type="scientific">Vanilla planifolia</name>
    <name type="common">Vanilla</name>
    <dbReference type="NCBI Taxonomy" id="51239"/>
    <lineage>
        <taxon>Eukaryota</taxon>
        <taxon>Viridiplantae</taxon>
        <taxon>Streptophyta</taxon>
        <taxon>Embryophyta</taxon>
        <taxon>Tracheophyta</taxon>
        <taxon>Spermatophyta</taxon>
        <taxon>Magnoliopsida</taxon>
        <taxon>Liliopsida</taxon>
        <taxon>Asparagales</taxon>
        <taxon>Orchidaceae</taxon>
        <taxon>Vanilloideae</taxon>
        <taxon>Vanilleae</taxon>
        <taxon>Vanilla</taxon>
    </lineage>
</organism>
<accession>A0A835VCK1</accession>
<name>A0A835VCK1_VANPL</name>
<dbReference type="GO" id="GO:0005634">
    <property type="term" value="C:nucleus"/>
    <property type="evidence" value="ECO:0007669"/>
    <property type="project" value="TreeGrafter"/>
</dbReference>
<gene>
    <name evidence="1" type="ORF">HPP92_005378</name>
</gene>
<dbReference type="PANTHER" id="PTHR10539:SF0">
    <property type="entry name" value="26S PROTEASOME NON-ATPASE REGULATORY SUBUNIT 13"/>
    <property type="match status" value="1"/>
</dbReference>
<dbReference type="GO" id="GO:0005198">
    <property type="term" value="F:structural molecule activity"/>
    <property type="evidence" value="ECO:0007669"/>
    <property type="project" value="TreeGrafter"/>
</dbReference>
<dbReference type="Proteomes" id="UP000636800">
    <property type="component" value="Chromosome 2"/>
</dbReference>
<dbReference type="AlphaFoldDB" id="A0A835VCK1"/>
<dbReference type="GO" id="GO:0008541">
    <property type="term" value="C:proteasome regulatory particle, lid subcomplex"/>
    <property type="evidence" value="ECO:0007669"/>
    <property type="project" value="TreeGrafter"/>
</dbReference>
<dbReference type="OrthoDB" id="1898716at2759"/>
<keyword evidence="2" id="KW-1185">Reference proteome</keyword>
<evidence type="ECO:0000313" key="1">
    <source>
        <dbReference type="EMBL" id="KAG0491980.1"/>
    </source>
</evidence>
<dbReference type="GO" id="GO:0005829">
    <property type="term" value="C:cytosol"/>
    <property type="evidence" value="ECO:0007669"/>
    <property type="project" value="TreeGrafter"/>
</dbReference>